<evidence type="ECO:0000256" key="11">
    <source>
        <dbReference type="ARBA" id="ARBA00023180"/>
    </source>
</evidence>
<keyword evidence="6 14" id="KW-0808">Transferase</keyword>
<feature type="transmembrane region" description="Helical" evidence="14">
    <location>
        <begin position="807"/>
        <end position="834"/>
    </location>
</feature>
<dbReference type="CDD" id="cd16020">
    <property type="entry name" value="GPI_EPT_1"/>
    <property type="match status" value="1"/>
</dbReference>
<feature type="transmembrane region" description="Helical" evidence="14">
    <location>
        <begin position="880"/>
        <end position="900"/>
    </location>
</feature>
<keyword evidence="8 14" id="KW-0256">Endoplasmic reticulum</keyword>
<dbReference type="GO" id="GO:0006506">
    <property type="term" value="P:GPI anchor biosynthetic process"/>
    <property type="evidence" value="ECO:0007669"/>
    <property type="project" value="UniProtKB-KW"/>
</dbReference>
<dbReference type="InterPro" id="IPR007070">
    <property type="entry name" value="GPI_EtnP_transferase_1"/>
</dbReference>
<feature type="transmembrane region" description="Helical" evidence="14">
    <location>
        <begin position="681"/>
        <end position="699"/>
    </location>
</feature>
<evidence type="ECO:0000256" key="2">
    <source>
        <dbReference type="ARBA" id="ARBA00004687"/>
    </source>
</evidence>
<proteinExistence type="inferred from homology"/>
<evidence type="ECO:0000256" key="12">
    <source>
        <dbReference type="ARBA" id="ARBA00023316"/>
    </source>
</evidence>
<dbReference type="Pfam" id="PF04987">
    <property type="entry name" value="PigN"/>
    <property type="match status" value="1"/>
</dbReference>
<comment type="caution">
    <text evidence="16">The sequence shown here is derived from an EMBL/GenBank/DDBJ whole genome shotgun (WGS) entry which is preliminary data.</text>
</comment>
<evidence type="ECO:0000256" key="10">
    <source>
        <dbReference type="ARBA" id="ARBA00023136"/>
    </source>
</evidence>
<evidence type="ECO:0000256" key="7">
    <source>
        <dbReference type="ARBA" id="ARBA00022692"/>
    </source>
</evidence>
<comment type="pathway">
    <text evidence="2 14">Glycolipid biosynthesis; glycosylphosphatidylinositol-anchor biosynthesis.</text>
</comment>
<feature type="transmembrane region" description="Helical" evidence="14">
    <location>
        <begin position="594"/>
        <end position="611"/>
    </location>
</feature>
<dbReference type="GO" id="GO:0051377">
    <property type="term" value="F:mannose-ethanolamine phosphotransferase activity"/>
    <property type="evidence" value="ECO:0007669"/>
    <property type="project" value="UniProtKB-UniRule"/>
</dbReference>
<reference evidence="16 17" key="1">
    <citation type="submission" date="2024-01" db="EMBL/GenBank/DDBJ databases">
        <title>A draft genome for a cacao thread blight-causing isolate of Paramarasmius palmivorus.</title>
        <authorList>
            <person name="Baruah I.K."/>
            <person name="Bukari Y."/>
            <person name="Amoako-Attah I."/>
            <person name="Meinhardt L.W."/>
            <person name="Bailey B.A."/>
            <person name="Cohen S.P."/>
        </authorList>
    </citation>
    <scope>NUCLEOTIDE SEQUENCE [LARGE SCALE GENOMIC DNA]</scope>
    <source>
        <strain evidence="16 17">GH-12</strain>
    </source>
</reference>
<evidence type="ECO:0000256" key="6">
    <source>
        <dbReference type="ARBA" id="ARBA00022679"/>
    </source>
</evidence>
<dbReference type="EC" id="2.-.-.-" evidence="14"/>
<comment type="subcellular location">
    <subcellularLocation>
        <location evidence="1 14">Endoplasmic reticulum membrane</location>
        <topology evidence="1 14">Multi-pass membrane protein</topology>
    </subcellularLocation>
</comment>
<dbReference type="InterPro" id="IPR002591">
    <property type="entry name" value="Phosphodiest/P_Trfase"/>
</dbReference>
<dbReference type="Proteomes" id="UP001383192">
    <property type="component" value="Unassembled WGS sequence"/>
</dbReference>
<dbReference type="AlphaFoldDB" id="A0AAW0E546"/>
<name>A0AAW0E546_9AGAR</name>
<evidence type="ECO:0000259" key="15">
    <source>
        <dbReference type="Pfam" id="PF04987"/>
    </source>
</evidence>
<comment type="function">
    <text evidence="13 14">Ethanolamine phosphate transferase involved in glycosylphosphatidylinositol-anchor biosynthesis. Transfers ethanolamine phosphate to the first alpha-1,4-linked mannose of the glycosylphosphatidylinositol precursor of GPI-anchor.</text>
</comment>
<evidence type="ECO:0000256" key="1">
    <source>
        <dbReference type="ARBA" id="ARBA00004477"/>
    </source>
</evidence>
<protein>
    <recommendedName>
        <fullName evidence="4 14">GPI ethanolamine phosphate transferase 1</fullName>
        <ecNumber evidence="14">2.-.-.-</ecNumber>
    </recommendedName>
</protein>
<evidence type="ECO:0000256" key="14">
    <source>
        <dbReference type="RuleBase" id="RU367138"/>
    </source>
</evidence>
<evidence type="ECO:0000313" key="16">
    <source>
        <dbReference type="EMBL" id="KAK7059142.1"/>
    </source>
</evidence>
<dbReference type="Gene3D" id="3.40.720.10">
    <property type="entry name" value="Alkaline Phosphatase, subunit A"/>
    <property type="match status" value="1"/>
</dbReference>
<keyword evidence="9 14" id="KW-1133">Transmembrane helix</keyword>
<feature type="transmembrane region" description="Helical" evidence="14">
    <location>
        <begin position="912"/>
        <end position="937"/>
    </location>
</feature>
<keyword evidence="7 14" id="KW-0812">Transmembrane</keyword>
<dbReference type="GO" id="GO:0071555">
    <property type="term" value="P:cell wall organization"/>
    <property type="evidence" value="ECO:0007669"/>
    <property type="project" value="UniProtKB-KW"/>
</dbReference>
<dbReference type="EMBL" id="JAYKXP010000004">
    <property type="protein sequence ID" value="KAK7059142.1"/>
    <property type="molecule type" value="Genomic_DNA"/>
</dbReference>
<keyword evidence="11" id="KW-0325">Glycoprotein</keyword>
<dbReference type="GO" id="GO:0005789">
    <property type="term" value="C:endoplasmic reticulum membrane"/>
    <property type="evidence" value="ECO:0007669"/>
    <property type="project" value="UniProtKB-SubCell"/>
</dbReference>
<feature type="transmembrane region" description="Helical" evidence="14">
    <location>
        <begin position="13"/>
        <end position="33"/>
    </location>
</feature>
<gene>
    <name evidence="16" type="primary">MCD4</name>
    <name evidence="16" type="ORF">VNI00_001768</name>
</gene>
<sequence>MAVTPSGYSVAKLLFLGLVFHLVFIFSVFDCYFTSPVVHGMERFNAGPPEAKRLVLIIGDGLRADLLFQKNGFPHFPGSPKVVAPHLRSIAESRGAFGISHTHVPTESRPGHVAIIGGMYEDVSAVTRGWKVNPVNFDSIFNQSSHTFAFGSPDIIPMFQQGATPDKVKGWTYNEEDEDFTKDATALDTWVLDNFKTLLKNATTDPVLDSQLREEKVIIFLHLLGLDTTGHSYRPHSKEYMRNIQVVDKIVKETEELISDFYKDQLTSYIFTADHGMSVIGNHGDGNPDSTRTPFIAWGRGLRGPLTNPTPSSHDSYSKPWDLNSNYRRDMEQADITPLMATLLGVDWPVNSVGVLPDVDPRKPAFLAPRHGVRKIAEAGITNAKMILEHYRVKHDLMKAKKHLYKPFPELENNGPNSTEPLRIAALKEIEKQIDAGNMYVARMQTLALIQKGLRGIRYLETYERTLVQTIAAFAYTGWAAYASLYVFRPLDIKSNAKNYKDSGFTTAVHSLSFLIFSIFSGMFALEKANWTYYLYIAFPCYFWDQFISQAGQPLLAAVKKNQLGITPGSLLLRVTLVAGTLVSMVFGYMHRSIWSLGLAFMGIFWPRATWPREAREKLGIRSTLWTLSCLATAVFPFLEVNKEESVPVITAGGLTLAGIGALQAYRIVQRPGTNEALKKLYAVQLLLTVAMVFTTRASALSLQAKAGLPLVSQALGWILLVSSSVLPFAAPIKHESADSKFLMHFLGLGPLFIILSISDEILFFVSYSITLYLWTEVEKSLAETTRDLKGTQSLSTYRFKTDDVRIVLFFLFFVQVAFFGTGNVASISSFYLAPVYRLIPVFHPFFMAVPLVCKITAPYVMLSLAIASVTHSLKLPPFSLFQLALMLTDGMTLTFFFKVRDTGSWLEIGQTISFFVITSLLLLWSGGVCAAGEYLMADVFSLSKQKQKA</sequence>
<feature type="domain" description="GPI ethanolamine phosphate transferase 1 C-terminal" evidence="15">
    <location>
        <begin position="456"/>
        <end position="905"/>
    </location>
</feature>
<feature type="transmembrane region" description="Helical" evidence="14">
    <location>
        <begin position="711"/>
        <end position="730"/>
    </location>
</feature>
<evidence type="ECO:0000256" key="4">
    <source>
        <dbReference type="ARBA" id="ARBA00020831"/>
    </source>
</evidence>
<feature type="transmembrane region" description="Helical" evidence="14">
    <location>
        <begin position="846"/>
        <end position="868"/>
    </location>
</feature>
<evidence type="ECO:0000256" key="3">
    <source>
        <dbReference type="ARBA" id="ARBA00008400"/>
    </source>
</evidence>
<dbReference type="Pfam" id="PF01663">
    <property type="entry name" value="Phosphodiest"/>
    <property type="match status" value="1"/>
</dbReference>
<keyword evidence="12" id="KW-0961">Cell wall biogenesis/degradation</keyword>
<organism evidence="16 17">
    <name type="scientific">Paramarasmius palmivorus</name>
    <dbReference type="NCBI Taxonomy" id="297713"/>
    <lineage>
        <taxon>Eukaryota</taxon>
        <taxon>Fungi</taxon>
        <taxon>Dikarya</taxon>
        <taxon>Basidiomycota</taxon>
        <taxon>Agaricomycotina</taxon>
        <taxon>Agaricomycetes</taxon>
        <taxon>Agaricomycetidae</taxon>
        <taxon>Agaricales</taxon>
        <taxon>Marasmiineae</taxon>
        <taxon>Marasmiaceae</taxon>
        <taxon>Paramarasmius</taxon>
    </lineage>
</organism>
<keyword evidence="5 14" id="KW-0337">GPI-anchor biosynthesis</keyword>
<dbReference type="InterPro" id="IPR037671">
    <property type="entry name" value="PIGN_N"/>
</dbReference>
<feature type="transmembrane region" description="Helical" evidence="14">
    <location>
        <begin position="742"/>
        <end position="775"/>
    </location>
</feature>
<dbReference type="InterPro" id="IPR017850">
    <property type="entry name" value="Alkaline_phosphatase_core_sf"/>
</dbReference>
<feature type="transmembrane region" description="Helical" evidence="14">
    <location>
        <begin position="508"/>
        <end position="526"/>
    </location>
</feature>
<evidence type="ECO:0000256" key="8">
    <source>
        <dbReference type="ARBA" id="ARBA00022824"/>
    </source>
</evidence>
<feature type="transmembrane region" description="Helical" evidence="14">
    <location>
        <begin position="647"/>
        <end position="669"/>
    </location>
</feature>
<keyword evidence="17" id="KW-1185">Reference proteome</keyword>
<evidence type="ECO:0000313" key="17">
    <source>
        <dbReference type="Proteomes" id="UP001383192"/>
    </source>
</evidence>
<feature type="transmembrane region" description="Helical" evidence="14">
    <location>
        <begin position="571"/>
        <end position="588"/>
    </location>
</feature>
<keyword evidence="10 14" id="KW-0472">Membrane</keyword>
<accession>A0AAW0E546</accession>
<dbReference type="PANTHER" id="PTHR12250:SF0">
    <property type="entry name" value="GPI ETHANOLAMINE PHOSPHATE TRANSFERASE 1"/>
    <property type="match status" value="1"/>
</dbReference>
<dbReference type="InterPro" id="IPR017852">
    <property type="entry name" value="GPI_EtnP_transferase_1_C"/>
</dbReference>
<feature type="transmembrane region" description="Helical" evidence="14">
    <location>
        <begin position="467"/>
        <end position="488"/>
    </location>
</feature>
<dbReference type="FunFam" id="3.40.720.10:FF:000015">
    <property type="entry name" value="GPI ethanolamine phosphate transferase 1"/>
    <property type="match status" value="1"/>
</dbReference>
<evidence type="ECO:0000256" key="5">
    <source>
        <dbReference type="ARBA" id="ARBA00022502"/>
    </source>
</evidence>
<evidence type="ECO:0000256" key="9">
    <source>
        <dbReference type="ARBA" id="ARBA00022989"/>
    </source>
</evidence>
<dbReference type="SUPFAM" id="SSF53649">
    <property type="entry name" value="Alkaline phosphatase-like"/>
    <property type="match status" value="1"/>
</dbReference>
<evidence type="ECO:0000256" key="13">
    <source>
        <dbReference type="ARBA" id="ARBA00024850"/>
    </source>
</evidence>
<dbReference type="PANTHER" id="PTHR12250">
    <property type="entry name" value="PHOSPHATIDYLINOSITOL GLYCAN, CLASS N"/>
    <property type="match status" value="1"/>
</dbReference>
<comment type="similarity">
    <text evidence="3 14">Belongs to the PIGG/PIGN/PIGO family. PIGN subfamily.</text>
</comment>